<evidence type="ECO:0008006" key="6">
    <source>
        <dbReference type="Google" id="ProtNLM"/>
    </source>
</evidence>
<feature type="transmembrane region" description="Helical" evidence="2">
    <location>
        <begin position="209"/>
        <end position="230"/>
    </location>
</feature>
<feature type="transmembrane region" description="Helical" evidence="2">
    <location>
        <begin position="344"/>
        <end position="364"/>
    </location>
</feature>
<name>A0A8E1VUE7_9PSEU</name>
<evidence type="ECO:0000313" key="4">
    <source>
        <dbReference type="EMBL" id="MBB2498463.1"/>
    </source>
</evidence>
<sequence length="681" mass="71894">MRVQDVPRPNVTAACAAVLLVLLTAALAGAPCAAAQQAPPKPHSCEPYPYCVTNPDVVAPAPAPSPGKPVPPSEPPPLPLLDQQGYEGHGNGLFSIDDGYGRDLHNYDLFANLPSLLSDPMPTIWLWLGNMGFAVGKYSVGFSVWFTEWSMTAGVVDWVKAPAESLEQVWQTSIIGDLHLRQIALLIAVCYLGFLFARGLTTRAWREMLSTIVINALAVSVITHPVGFLVGDDGVLSLSRALGTDVSAIVLGQQPGGTGNPAAPIGQALIDNLLVTPWELLNYGSAITGDRKVDGGCRYSVKKVLDDGPWSGKDDSTKARELDGCPDRYGKYNEVADADRAFGAWGYAIAMVLFAILTVCLNAIQVLAPYLLLFEGLLLALALVVAVVPAWQHQLAYRVSSIAATVAKVLMGMLFLAVMTVIVRSLMTADLGPALVRFSVIDLVVFSGFLFRKRLAANVARVRSRVSAGMQRLGQPRTAPKPLPEPIVAPGPHRISRTVTAGTDAFAESVAPVGELKNRLVAAGKVGGKAGSRVLSYTIGAPVSWPRAAHRASTALTSKGNAAKAALGRQAVAAKAYGVRYASRLGTMTGARPAWHAVTTAAAAVQARHGAAEEKPYLADEVAAHVPARIAAAPTFTGTNHATPAEPKSPPDATSLPPGMLAPPVSWSQRLRDRMNQNKGA</sequence>
<feature type="transmembrane region" description="Helical" evidence="2">
    <location>
        <begin position="397"/>
        <end position="422"/>
    </location>
</feature>
<evidence type="ECO:0000256" key="3">
    <source>
        <dbReference type="SAM" id="SignalP"/>
    </source>
</evidence>
<dbReference type="Proteomes" id="UP000550260">
    <property type="component" value="Unassembled WGS sequence"/>
</dbReference>
<keyword evidence="2" id="KW-0472">Membrane</keyword>
<keyword evidence="2" id="KW-1133">Transmembrane helix</keyword>
<feature type="compositionally biased region" description="Pro residues" evidence="1">
    <location>
        <begin position="62"/>
        <end position="79"/>
    </location>
</feature>
<evidence type="ECO:0000313" key="5">
    <source>
        <dbReference type="Proteomes" id="UP000550260"/>
    </source>
</evidence>
<dbReference type="EMBL" id="JACJHR010000004">
    <property type="protein sequence ID" value="MBB2498463.1"/>
    <property type="molecule type" value="Genomic_DNA"/>
</dbReference>
<reference evidence="4 5" key="1">
    <citation type="submission" date="2020-08" db="EMBL/GenBank/DDBJ databases">
        <title>Amycolatopsis echigonensis JCM 21831.</title>
        <authorList>
            <person name="Tedsree N."/>
            <person name="Kuncharoen N."/>
            <person name="Likhitwitayawuid K."/>
            <person name="Tanasupawat S."/>
        </authorList>
    </citation>
    <scope>NUCLEOTIDE SEQUENCE [LARGE SCALE GENOMIC DNA]</scope>
    <source>
        <strain evidence="4 5">JCM 21831</strain>
    </source>
</reference>
<dbReference type="RefSeq" id="WP_183123023.1">
    <property type="nucleotide sequence ID" value="NZ_JACJHR010000004.1"/>
</dbReference>
<feature type="signal peptide" evidence="3">
    <location>
        <begin position="1"/>
        <end position="30"/>
    </location>
</feature>
<protein>
    <recommendedName>
        <fullName evidence="6">TrbL/VirB6 plasmid conjugal transfer protein</fullName>
    </recommendedName>
</protein>
<evidence type="ECO:0000256" key="2">
    <source>
        <dbReference type="SAM" id="Phobius"/>
    </source>
</evidence>
<evidence type="ECO:0000256" key="1">
    <source>
        <dbReference type="SAM" id="MobiDB-lite"/>
    </source>
</evidence>
<feature type="region of interest" description="Disordered" evidence="1">
    <location>
        <begin position="637"/>
        <end position="681"/>
    </location>
</feature>
<accession>A0A8E1VUE7</accession>
<keyword evidence="2" id="KW-0812">Transmembrane</keyword>
<proteinExistence type="predicted"/>
<feature type="transmembrane region" description="Helical" evidence="2">
    <location>
        <begin position="178"/>
        <end position="197"/>
    </location>
</feature>
<dbReference type="AlphaFoldDB" id="A0A8E1VUE7"/>
<gene>
    <name evidence="4" type="ORF">H5411_04845</name>
</gene>
<feature type="compositionally biased region" description="Basic and acidic residues" evidence="1">
    <location>
        <begin position="670"/>
        <end position="681"/>
    </location>
</feature>
<feature type="transmembrane region" description="Helical" evidence="2">
    <location>
        <begin position="434"/>
        <end position="451"/>
    </location>
</feature>
<feature type="transmembrane region" description="Helical" evidence="2">
    <location>
        <begin position="371"/>
        <end position="391"/>
    </location>
</feature>
<keyword evidence="3" id="KW-0732">Signal</keyword>
<feature type="chain" id="PRO_5038875256" description="TrbL/VirB6 plasmid conjugal transfer protein" evidence="3">
    <location>
        <begin position="31"/>
        <end position="681"/>
    </location>
</feature>
<organism evidence="4 5">
    <name type="scientific">Amycolatopsis echigonensis</name>
    <dbReference type="NCBI Taxonomy" id="2576905"/>
    <lineage>
        <taxon>Bacteria</taxon>
        <taxon>Bacillati</taxon>
        <taxon>Actinomycetota</taxon>
        <taxon>Actinomycetes</taxon>
        <taxon>Pseudonocardiales</taxon>
        <taxon>Pseudonocardiaceae</taxon>
        <taxon>Amycolatopsis</taxon>
    </lineage>
</organism>
<comment type="caution">
    <text evidence="4">The sequence shown here is derived from an EMBL/GenBank/DDBJ whole genome shotgun (WGS) entry which is preliminary data.</text>
</comment>
<feature type="region of interest" description="Disordered" evidence="1">
    <location>
        <begin position="62"/>
        <end position="82"/>
    </location>
</feature>